<keyword evidence="3 8" id="KW-0255">Endonuclease</keyword>
<dbReference type="GO" id="GO:0043571">
    <property type="term" value="P:maintenance of CRISPR repeat elements"/>
    <property type="evidence" value="ECO:0007669"/>
    <property type="project" value="InterPro"/>
</dbReference>
<dbReference type="GO" id="GO:0004521">
    <property type="term" value="F:RNA endonuclease activity"/>
    <property type="evidence" value="ECO:0007669"/>
    <property type="project" value="InterPro"/>
</dbReference>
<evidence type="ECO:0000256" key="2">
    <source>
        <dbReference type="ARBA" id="ARBA00022723"/>
    </source>
</evidence>
<proteinExistence type="predicted"/>
<evidence type="ECO:0000256" key="1">
    <source>
        <dbReference type="ARBA" id="ARBA00022722"/>
    </source>
</evidence>
<dbReference type="InterPro" id="IPR048846">
    <property type="entry name" value="PaaX-like_central"/>
</dbReference>
<keyword evidence="5" id="KW-0460">Magnesium</keyword>
<keyword evidence="4" id="KW-0378">Hydrolase</keyword>
<keyword evidence="2" id="KW-0479">Metal-binding</keyword>
<dbReference type="EMBL" id="PEXT01000035">
    <property type="protein sequence ID" value="PIS43361.1"/>
    <property type="molecule type" value="Genomic_DNA"/>
</dbReference>
<evidence type="ECO:0000256" key="4">
    <source>
        <dbReference type="ARBA" id="ARBA00022801"/>
    </source>
</evidence>
<dbReference type="Pfam" id="PF20803">
    <property type="entry name" value="PaaX_M"/>
    <property type="match status" value="1"/>
</dbReference>
<evidence type="ECO:0000313" key="9">
    <source>
        <dbReference type="Proteomes" id="UP000228687"/>
    </source>
</evidence>
<dbReference type="NCBIfam" id="TIGR01573">
    <property type="entry name" value="cas2"/>
    <property type="match status" value="1"/>
</dbReference>
<evidence type="ECO:0000259" key="7">
    <source>
        <dbReference type="Pfam" id="PF20803"/>
    </source>
</evidence>
<dbReference type="InterPro" id="IPR021127">
    <property type="entry name" value="CRISPR_associated_Cas2"/>
</dbReference>
<dbReference type="PANTHER" id="PTHR30319:SF1">
    <property type="entry name" value="TRANSCRIPTIONAL REPRESSOR PAAX"/>
    <property type="match status" value="1"/>
</dbReference>
<organism evidence="8 9">
    <name type="scientific">Candidatus Kaiserbacteria bacterium CG08_land_8_20_14_0_20_50_21</name>
    <dbReference type="NCBI Taxonomy" id="1974604"/>
    <lineage>
        <taxon>Bacteria</taxon>
        <taxon>Candidatus Kaiseribacteriota</taxon>
    </lineage>
</organism>
<accession>A0A2H0YXZ0</accession>
<reference evidence="9" key="1">
    <citation type="submission" date="2017-09" db="EMBL/GenBank/DDBJ databases">
        <title>Depth-based differentiation of microbial function through sediment-hosted aquifers and enrichment of novel symbionts in the deep terrestrial subsurface.</title>
        <authorList>
            <person name="Probst A.J."/>
            <person name="Ladd B."/>
            <person name="Jarett J.K."/>
            <person name="Geller-Mcgrath D.E."/>
            <person name="Sieber C.M.K."/>
            <person name="Emerson J.B."/>
            <person name="Anantharaman K."/>
            <person name="Thomas B.C."/>
            <person name="Malmstrom R."/>
            <person name="Stieglmeier M."/>
            <person name="Klingl A."/>
            <person name="Woyke T."/>
            <person name="Ryan C.M."/>
            <person name="Banfield J.F."/>
        </authorList>
    </citation>
    <scope>NUCLEOTIDE SEQUENCE [LARGE SCALE GENOMIC DNA]</scope>
</reference>
<evidence type="ECO:0000256" key="6">
    <source>
        <dbReference type="ARBA" id="ARBA00023118"/>
    </source>
</evidence>
<dbReference type="AlphaFoldDB" id="A0A2H0YXZ0"/>
<protein>
    <submittedName>
        <fullName evidence="8">CRISPR-associated endonuclease Cas2</fullName>
    </submittedName>
</protein>
<evidence type="ECO:0000256" key="5">
    <source>
        <dbReference type="ARBA" id="ARBA00022842"/>
    </source>
</evidence>
<dbReference type="Proteomes" id="UP000228687">
    <property type="component" value="Unassembled WGS sequence"/>
</dbReference>
<evidence type="ECO:0000256" key="3">
    <source>
        <dbReference type="ARBA" id="ARBA00022759"/>
    </source>
</evidence>
<dbReference type="GO" id="GO:0006351">
    <property type="term" value="P:DNA-templated transcription"/>
    <property type="evidence" value="ECO:0007669"/>
    <property type="project" value="TreeGrafter"/>
</dbReference>
<keyword evidence="1" id="KW-0540">Nuclease</keyword>
<dbReference type="Gene3D" id="3.30.70.2650">
    <property type="match status" value="1"/>
</dbReference>
<evidence type="ECO:0000313" key="8">
    <source>
        <dbReference type="EMBL" id="PIS43361.1"/>
    </source>
</evidence>
<dbReference type="PANTHER" id="PTHR30319">
    <property type="entry name" value="PHENYLACETIC ACID REGULATOR-RELATED TRANSCRIPTIONAL REPRESSOR"/>
    <property type="match status" value="1"/>
</dbReference>
<sequence>MKKMRTESRGKYLPMRNMILRTLVVGGVISVALVAPKTITLLKKLDRGATNRKDLYRRITQAISGMERSGIVKTSGKYGHRQIELTDKGHAIIESIYASEYRIPEPAFWDGKWRVVIFDILEKRRKIRSRLRVLLTSTGFLRLQDSVWIYPYPCDEFIGLVRTHLKSGTGEMLSFVAEALESDKKLREHFRLL</sequence>
<dbReference type="SUPFAM" id="SSF143430">
    <property type="entry name" value="TTP0101/SSO1404-like"/>
    <property type="match status" value="1"/>
</dbReference>
<gene>
    <name evidence="8" type="primary">cas2</name>
    <name evidence="8" type="ORF">COT23_01725</name>
</gene>
<name>A0A2H0YXZ0_9BACT</name>
<comment type="caution">
    <text evidence="8">The sequence shown here is derived from an EMBL/GenBank/DDBJ whole genome shotgun (WGS) entry which is preliminary data.</text>
</comment>
<feature type="domain" description="Transcriptional repressor PaaX-like central Cas2-like" evidence="7">
    <location>
        <begin position="108"/>
        <end position="163"/>
    </location>
</feature>
<keyword evidence="6" id="KW-0051">Antiviral defense</keyword>